<dbReference type="EMBL" id="GITU01001103">
    <property type="protein sequence ID" value="MBC1169806.1"/>
    <property type="molecule type" value="Transcribed_RNA"/>
</dbReference>
<keyword evidence="1 6" id="KW-0479">Metal-binding</keyword>
<evidence type="ECO:0000313" key="9">
    <source>
        <dbReference type="EMBL" id="MBC1169806.1"/>
    </source>
</evidence>
<dbReference type="AlphaFoldDB" id="A0A1B0CJE2"/>
<dbReference type="InterPro" id="IPR013087">
    <property type="entry name" value="Znf_C2H2_type"/>
</dbReference>
<dbReference type="Pfam" id="PF07776">
    <property type="entry name" value="zf-AD"/>
    <property type="match status" value="1"/>
</dbReference>
<dbReference type="Proteomes" id="UP000092461">
    <property type="component" value="Unassembled WGS sequence"/>
</dbReference>
<dbReference type="PROSITE" id="PS50157">
    <property type="entry name" value="ZINC_FINGER_C2H2_2"/>
    <property type="match status" value="10"/>
</dbReference>
<dbReference type="VEuPathDB" id="VectorBase:LLOJ004644"/>
<feature type="domain" description="C2H2-type" evidence="7">
    <location>
        <begin position="162"/>
        <end position="190"/>
    </location>
</feature>
<feature type="domain" description="C2H2-type" evidence="7">
    <location>
        <begin position="437"/>
        <end position="464"/>
    </location>
</feature>
<organism evidence="10 11">
    <name type="scientific">Lutzomyia longipalpis</name>
    <name type="common">Sand fly</name>
    <dbReference type="NCBI Taxonomy" id="7200"/>
    <lineage>
        <taxon>Eukaryota</taxon>
        <taxon>Metazoa</taxon>
        <taxon>Ecdysozoa</taxon>
        <taxon>Arthropoda</taxon>
        <taxon>Hexapoda</taxon>
        <taxon>Insecta</taxon>
        <taxon>Pterygota</taxon>
        <taxon>Neoptera</taxon>
        <taxon>Endopterygota</taxon>
        <taxon>Diptera</taxon>
        <taxon>Nematocera</taxon>
        <taxon>Psychodoidea</taxon>
        <taxon>Psychodidae</taxon>
        <taxon>Lutzomyia</taxon>
        <taxon>Lutzomyia</taxon>
    </lineage>
</organism>
<evidence type="ECO:0000256" key="5">
    <source>
        <dbReference type="PROSITE-ProRule" id="PRU00042"/>
    </source>
</evidence>
<evidence type="ECO:0000313" key="11">
    <source>
        <dbReference type="Proteomes" id="UP000092461"/>
    </source>
</evidence>
<dbReference type="EMBL" id="AJWK01014534">
    <property type="status" value="NOT_ANNOTATED_CDS"/>
    <property type="molecule type" value="Genomic_DNA"/>
</dbReference>
<dbReference type="Gene3D" id="3.30.160.60">
    <property type="entry name" value="Classic Zinc Finger"/>
    <property type="match status" value="6"/>
</dbReference>
<feature type="binding site" evidence="6">
    <location>
        <position position="16"/>
    </location>
    <ligand>
        <name>Zn(2+)</name>
        <dbReference type="ChEBI" id="CHEBI:29105"/>
    </ligand>
</feature>
<feature type="domain" description="C2H2-type" evidence="7">
    <location>
        <begin position="465"/>
        <end position="492"/>
    </location>
</feature>
<evidence type="ECO:0000256" key="3">
    <source>
        <dbReference type="ARBA" id="ARBA00022771"/>
    </source>
</evidence>
<feature type="domain" description="C2H2-type" evidence="7">
    <location>
        <begin position="246"/>
        <end position="274"/>
    </location>
</feature>
<evidence type="ECO:0000256" key="4">
    <source>
        <dbReference type="ARBA" id="ARBA00022833"/>
    </source>
</evidence>
<dbReference type="PROSITE" id="PS00028">
    <property type="entry name" value="ZINC_FINGER_C2H2_1"/>
    <property type="match status" value="10"/>
</dbReference>
<keyword evidence="11" id="KW-1185">Reference proteome</keyword>
<dbReference type="EnsemblMetazoa" id="LLOJ004644-RA">
    <property type="protein sequence ID" value="LLOJ004644-PA"/>
    <property type="gene ID" value="LLOJ004644"/>
</dbReference>
<accession>A0A1B0CJE2</accession>
<feature type="binding site" evidence="6">
    <location>
        <position position="19"/>
    </location>
    <ligand>
        <name>Zn(2+)</name>
        <dbReference type="ChEBI" id="CHEBI:29105"/>
    </ligand>
</feature>
<reference evidence="11" key="1">
    <citation type="submission" date="2012-05" db="EMBL/GenBank/DDBJ databases">
        <title>Whole Genome Assembly of Lutzomyia longipalpis.</title>
        <authorList>
            <person name="Richards S."/>
            <person name="Qu C."/>
            <person name="Dillon R."/>
            <person name="Worley K."/>
            <person name="Scherer S."/>
            <person name="Batterton M."/>
            <person name="Taylor A."/>
            <person name="Hawes A."/>
            <person name="Hernandez B."/>
            <person name="Kovar C."/>
            <person name="Mandapat C."/>
            <person name="Pham C."/>
            <person name="Qu C."/>
            <person name="Jing C."/>
            <person name="Bess C."/>
            <person name="Bandaranaike D."/>
            <person name="Ngo D."/>
            <person name="Ongeri F."/>
            <person name="Arias F."/>
            <person name="Lara F."/>
            <person name="Weissenberger G."/>
            <person name="Kamau G."/>
            <person name="Han H."/>
            <person name="Shen H."/>
            <person name="Dinh H."/>
            <person name="Khalil I."/>
            <person name="Jones J."/>
            <person name="Shafer J."/>
            <person name="Jayaseelan J."/>
            <person name="Quiroz J."/>
            <person name="Blankenburg K."/>
            <person name="Nguyen L."/>
            <person name="Jackson L."/>
            <person name="Francisco L."/>
            <person name="Tang L.-Y."/>
            <person name="Pu L.-L."/>
            <person name="Perales L."/>
            <person name="Lorensuhewa L."/>
            <person name="Munidasa M."/>
            <person name="Coyle M."/>
            <person name="Taylor M."/>
            <person name="Puazo M."/>
            <person name="Firestine M."/>
            <person name="Scheel M."/>
            <person name="Javaid M."/>
            <person name="Wang M."/>
            <person name="Li M."/>
            <person name="Tabassum N."/>
            <person name="Saada N."/>
            <person name="Osuji N."/>
            <person name="Aqrawi P."/>
            <person name="Fu Q."/>
            <person name="Thornton R."/>
            <person name="Raj R."/>
            <person name="Goodspeed R."/>
            <person name="Mata R."/>
            <person name="Najjar R."/>
            <person name="Gubbala S."/>
            <person name="Lee S."/>
            <person name="Denson S."/>
            <person name="Patil S."/>
            <person name="Macmil S."/>
            <person name="Qi S."/>
            <person name="Matskevitch T."/>
            <person name="Palculict T."/>
            <person name="Mathew T."/>
            <person name="Vee V."/>
            <person name="Velamala V."/>
            <person name="Korchina V."/>
            <person name="Cai W."/>
            <person name="Liu W."/>
            <person name="Dai W."/>
            <person name="Zou X."/>
            <person name="Zhu Y."/>
            <person name="Zhang Y."/>
            <person name="Wu Y.-Q."/>
            <person name="Xin Y."/>
            <person name="Nazarath L."/>
            <person name="Kovar C."/>
            <person name="Han Y."/>
            <person name="Muzny D."/>
            <person name="Gibbs R."/>
        </authorList>
    </citation>
    <scope>NUCLEOTIDE SEQUENCE [LARGE SCALE GENOMIC DNA]</scope>
    <source>
        <strain evidence="11">Jacobina</strain>
    </source>
</reference>
<dbReference type="PANTHER" id="PTHR24408:SF64">
    <property type="entry name" value="LINKING IMMUNITY AND METABOLISM-RELATED"/>
    <property type="match status" value="1"/>
</dbReference>
<feature type="binding site" evidence="6">
    <location>
        <position position="65"/>
    </location>
    <ligand>
        <name>Zn(2+)</name>
        <dbReference type="ChEBI" id="CHEBI:29105"/>
    </ligand>
</feature>
<name>A0A1B0CJE2_LUTLO</name>
<feature type="domain" description="C2H2-type" evidence="7">
    <location>
        <begin position="409"/>
        <end position="436"/>
    </location>
</feature>
<feature type="domain" description="C2H2-type" evidence="7">
    <location>
        <begin position="220"/>
        <end position="242"/>
    </location>
</feature>
<reference evidence="10" key="3">
    <citation type="submission" date="2020-05" db="UniProtKB">
        <authorList>
            <consortium name="EnsemblMetazoa"/>
        </authorList>
    </citation>
    <scope>IDENTIFICATION</scope>
    <source>
        <strain evidence="10">Jacobina</strain>
    </source>
</reference>
<dbReference type="VEuPathDB" id="VectorBase:LLONM1_005548"/>
<evidence type="ECO:0000256" key="6">
    <source>
        <dbReference type="PROSITE-ProRule" id="PRU01263"/>
    </source>
</evidence>
<feature type="domain" description="C2H2-type" evidence="7">
    <location>
        <begin position="349"/>
        <end position="372"/>
    </location>
</feature>
<feature type="domain" description="C2H2-type" evidence="7">
    <location>
        <begin position="297"/>
        <end position="320"/>
    </location>
</feature>
<dbReference type="GO" id="GO:0000981">
    <property type="term" value="F:DNA-binding transcription factor activity, RNA polymerase II-specific"/>
    <property type="evidence" value="ECO:0007669"/>
    <property type="project" value="TreeGrafter"/>
</dbReference>
<dbReference type="SMART" id="SM00868">
    <property type="entry name" value="zf-AD"/>
    <property type="match status" value="1"/>
</dbReference>
<keyword evidence="3 5" id="KW-0863">Zinc-finger</keyword>
<dbReference type="GO" id="GO:0008270">
    <property type="term" value="F:zinc ion binding"/>
    <property type="evidence" value="ECO:0007669"/>
    <property type="project" value="UniProtKB-UniRule"/>
</dbReference>
<feature type="domain" description="ZAD" evidence="8">
    <location>
        <begin position="14"/>
        <end position="89"/>
    </location>
</feature>
<dbReference type="SUPFAM" id="SSF57667">
    <property type="entry name" value="beta-beta-alpha zinc fingers"/>
    <property type="match status" value="6"/>
</dbReference>
<keyword evidence="4 6" id="KW-0862">Zinc</keyword>
<feature type="domain" description="C2H2-type" evidence="7">
    <location>
        <begin position="191"/>
        <end position="219"/>
    </location>
</feature>
<keyword evidence="2" id="KW-0677">Repeat</keyword>
<dbReference type="GO" id="GO:0043565">
    <property type="term" value="F:sequence-specific DNA binding"/>
    <property type="evidence" value="ECO:0007669"/>
    <property type="project" value="TreeGrafter"/>
</dbReference>
<dbReference type="PANTHER" id="PTHR24408">
    <property type="entry name" value="ZINC FINGER PROTEIN"/>
    <property type="match status" value="1"/>
</dbReference>
<evidence type="ECO:0000256" key="1">
    <source>
        <dbReference type="ARBA" id="ARBA00022723"/>
    </source>
</evidence>
<dbReference type="SMART" id="SM00355">
    <property type="entry name" value="ZnF_C2H2"/>
    <property type="match status" value="12"/>
</dbReference>
<dbReference type="InterPro" id="IPR012934">
    <property type="entry name" value="Znf_AD"/>
</dbReference>
<sequence>MSSGSDSGKIFWVNSCHQCFRQGEDLLQVAFSGSGGYTYAELINYLIGDYVKCNPDFPGQICGDCAESLVSACEFKRKCIRNIEDFRERGASSSEYLKIKCKEVVEKSEDDCRQFEDHAQDEKSKEKLIESIGFTCGECGKILSTKGSLKSHLSRHRQAGEYKCPECEEIFRNFNARKRHINLIHLHRKVHQCPFCEESFQYYNTHREHIRKVHEKEQDVECSDCPKKFFSHEELLQHRVIHDFVPKCEDCGKIYRDIRALKKHMRILHKISKYQPPELIPILHRSQKTPEIPRKTFLCEKCQKHFKGPLNLQNHLRTIHREWLCTECGKIIRGTSYSVHMESHRETPQLCTECGRTLSSSAALKKHQKRVHGPKITKKFDCPHCDLQFASPHTRRYHIAKLHTRKPLYTCHCGQEFLYHHVYKRHVRRDHTGEFPYACDVCPKKFLTLAECRRHRQSHFSERSFKCSICEKDFKTDVALYIHKKSHRKAER</sequence>
<dbReference type="SUPFAM" id="SSF57716">
    <property type="entry name" value="Glucocorticoid receptor-like (DNA-binding domain)"/>
    <property type="match status" value="1"/>
</dbReference>
<evidence type="ECO:0000313" key="10">
    <source>
        <dbReference type="EnsemblMetazoa" id="LLOJ004644-PA"/>
    </source>
</evidence>
<evidence type="ECO:0000256" key="2">
    <source>
        <dbReference type="ARBA" id="ARBA00022737"/>
    </source>
</evidence>
<dbReference type="GO" id="GO:0005634">
    <property type="term" value="C:nucleus"/>
    <property type="evidence" value="ECO:0007669"/>
    <property type="project" value="InterPro"/>
</dbReference>
<dbReference type="PROSITE" id="PS51915">
    <property type="entry name" value="ZAD"/>
    <property type="match status" value="1"/>
</dbReference>
<feature type="domain" description="C2H2-type" evidence="7">
    <location>
        <begin position="134"/>
        <end position="161"/>
    </location>
</feature>
<dbReference type="Pfam" id="PF00096">
    <property type="entry name" value="zf-C2H2"/>
    <property type="match status" value="5"/>
</dbReference>
<dbReference type="InterPro" id="IPR036236">
    <property type="entry name" value="Znf_C2H2_sf"/>
</dbReference>
<dbReference type="FunFam" id="3.30.160.60:FF:000446">
    <property type="entry name" value="Zinc finger protein"/>
    <property type="match status" value="1"/>
</dbReference>
<proteinExistence type="predicted"/>
<protein>
    <submittedName>
        <fullName evidence="9">Putative c2h2-type zn-finger protein</fullName>
    </submittedName>
</protein>
<feature type="binding site" evidence="6">
    <location>
        <position position="62"/>
    </location>
    <ligand>
        <name>Zn(2+)</name>
        <dbReference type="ChEBI" id="CHEBI:29105"/>
    </ligand>
</feature>
<evidence type="ECO:0000259" key="7">
    <source>
        <dbReference type="PROSITE" id="PS50157"/>
    </source>
</evidence>
<dbReference type="Pfam" id="PF13912">
    <property type="entry name" value="zf-C2H2_6"/>
    <property type="match status" value="1"/>
</dbReference>
<reference evidence="9" key="2">
    <citation type="journal article" date="2020" name="BMC">
        <title>Leishmania infection induces a limited differential gene expression in the sand fly midgut.</title>
        <authorList>
            <person name="Coutinho-Abreu I.V."/>
            <person name="Serafim T.D."/>
            <person name="Meneses C."/>
            <person name="Kamhawi S."/>
            <person name="Oliveira F."/>
            <person name="Valenzuela J.G."/>
        </authorList>
    </citation>
    <scope>NUCLEOTIDE SEQUENCE</scope>
    <source>
        <strain evidence="9">Jacobina</strain>
        <tissue evidence="9">Midgut</tissue>
    </source>
</reference>
<evidence type="ECO:0000259" key="8">
    <source>
        <dbReference type="PROSITE" id="PS51915"/>
    </source>
</evidence>